<dbReference type="Gene3D" id="3.20.20.240">
    <property type="entry name" value="Methylmalonyl-CoA mutase"/>
    <property type="match status" value="1"/>
</dbReference>
<reference evidence="2" key="1">
    <citation type="submission" date="2018-05" db="EMBL/GenBank/DDBJ databases">
        <authorList>
            <person name="Lanie J.A."/>
            <person name="Ng W.-L."/>
            <person name="Kazmierczak K.M."/>
            <person name="Andrzejewski T.M."/>
            <person name="Davidsen T.M."/>
            <person name="Wayne K.J."/>
            <person name="Tettelin H."/>
            <person name="Glass J.I."/>
            <person name="Rusch D."/>
            <person name="Podicherti R."/>
            <person name="Tsui H.-C.T."/>
            <person name="Winkler M.E."/>
        </authorList>
    </citation>
    <scope>NUCLEOTIDE SEQUENCE</scope>
</reference>
<feature type="domain" description="Methylmalonyl-CoA mutase alpha/beta chain catalytic" evidence="1">
    <location>
        <begin position="3"/>
        <end position="57"/>
    </location>
</feature>
<gene>
    <name evidence="2" type="ORF">METZ01_LOCUS240811</name>
</gene>
<organism evidence="2">
    <name type="scientific">marine metagenome</name>
    <dbReference type="NCBI Taxonomy" id="408172"/>
    <lineage>
        <taxon>unclassified sequences</taxon>
        <taxon>metagenomes</taxon>
        <taxon>ecological metagenomes</taxon>
    </lineage>
</organism>
<accession>A0A382HLY8</accession>
<evidence type="ECO:0000259" key="1">
    <source>
        <dbReference type="Pfam" id="PF01642"/>
    </source>
</evidence>
<dbReference type="GO" id="GO:0031419">
    <property type="term" value="F:cobalamin binding"/>
    <property type="evidence" value="ECO:0007669"/>
    <property type="project" value="InterPro"/>
</dbReference>
<dbReference type="AlphaFoldDB" id="A0A382HLY8"/>
<name>A0A382HLY8_9ZZZZ</name>
<dbReference type="InterPro" id="IPR016176">
    <property type="entry name" value="Cbl-dep_enz_cat"/>
</dbReference>
<proteinExistence type="predicted"/>
<dbReference type="GO" id="GO:0016866">
    <property type="term" value="F:intramolecular transferase activity"/>
    <property type="evidence" value="ECO:0007669"/>
    <property type="project" value="InterPro"/>
</dbReference>
<dbReference type="Pfam" id="PF01642">
    <property type="entry name" value="MM_CoA_mutase"/>
    <property type="match status" value="1"/>
</dbReference>
<evidence type="ECO:0000313" key="2">
    <source>
        <dbReference type="EMBL" id="SVB87957.1"/>
    </source>
</evidence>
<dbReference type="InterPro" id="IPR006099">
    <property type="entry name" value="MeMalonylCoA_mutase_a/b_cat"/>
</dbReference>
<dbReference type="SUPFAM" id="SSF51703">
    <property type="entry name" value="Cobalamin (vitamin B12)-dependent enzymes"/>
    <property type="match status" value="1"/>
</dbReference>
<sequence length="67" mass="7698">MVSVRKQRNFPVVKRHLARLEEAARTDENVVPVIIETVEDFCTLGEISDVFRKVFGQYIDQQGAYKG</sequence>
<protein>
    <recommendedName>
        <fullName evidence="1">Methylmalonyl-CoA mutase alpha/beta chain catalytic domain-containing protein</fullName>
    </recommendedName>
</protein>
<dbReference type="EMBL" id="UINC01061898">
    <property type="protein sequence ID" value="SVB87957.1"/>
    <property type="molecule type" value="Genomic_DNA"/>
</dbReference>